<reference evidence="2 3" key="1">
    <citation type="submission" date="2019-12" db="EMBL/GenBank/DDBJ databases">
        <authorList>
            <person name="Reyes-Prieto M."/>
        </authorList>
    </citation>
    <scope>NUCLEOTIDE SEQUENCE [LARGE SCALE GENOMIC DNA]</scope>
    <source>
        <strain evidence="2">HF14-78462</strain>
    </source>
</reference>
<dbReference type="AlphaFoldDB" id="A0A5S9NZI8"/>
<evidence type="ECO:0000313" key="3">
    <source>
        <dbReference type="Proteomes" id="UP000433050"/>
    </source>
</evidence>
<proteinExistence type="predicted"/>
<sequence length="714" mass="75391">MARGTLRIERFTGQAQLGTAVPGASSAIAGEAQQLDGLARRLGAQADRAAAREGELAGTRDALAGKPNLRRSGSTYGDAYDQAALRTYADQLDASMYRQADELALQHQNDPAALKAGLGDLRQQMLSGDVLPDPVARAAFERSFSRVELGLVRAAERDAQTRQRQVSAAAATDALTAGRANLERQGYALGLDKDGLEATEQEVKKVGEIAERAEASGAITPGATQRVKAELERDRATAHLKGAFDRAPPAERKTFIDQLTTDYKTGTGLAGKLDLDGYERLLGSFERQLSADNVATTRVENTLKTQATAIQKLASEGYGIAPDQWKAIDTAAAAVPGGNETVAALRSEAEWFHTLAARPAVEAETSITAMKAKTSETGATTLSAARNQRADTFLRTMSTQLKEDPLGWADRAGVASVPAIDFADPSSLAARADAAEAVASHYGTPAVYLRPQEKASLARNIEQGGEAMLAAVNGITNGFGSRAPAVLREVSTSAPVLAHVGGVMLAGGSPELASDVAEAVAMRRDTAFKPPTWKPQPFRDMANNVLGEAFTASPEALRSAETTAKTAFEARAFRRGLAPDLGDADSKAVFERTLQEAAGATFDRNGIQYGGVGTHGGGWLRDGTKVVVPTDVRADRFSDVIGAVRDEDLGGVISARELQGARLLAVGPGRYRVALGDPASDDPQYVTTPDGRFWTLDLNALEPALRARVPGAYR</sequence>
<accession>A0A5S9NZI8</accession>
<evidence type="ECO:0000256" key="1">
    <source>
        <dbReference type="SAM" id="MobiDB-lite"/>
    </source>
</evidence>
<protein>
    <submittedName>
        <fullName evidence="2">Uncharacterized protein</fullName>
    </submittedName>
</protein>
<dbReference type="Proteomes" id="UP000433050">
    <property type="component" value="Unassembled WGS sequence"/>
</dbReference>
<keyword evidence="3" id="KW-1185">Reference proteome</keyword>
<feature type="region of interest" description="Disordered" evidence="1">
    <location>
        <begin position="53"/>
        <end position="74"/>
    </location>
</feature>
<name>A0A5S9NZI8_9HYPH</name>
<evidence type="ECO:0000313" key="2">
    <source>
        <dbReference type="EMBL" id="CAA0096269.1"/>
    </source>
</evidence>
<dbReference type="EMBL" id="CACSAS010000001">
    <property type="protein sequence ID" value="CAA0096269.1"/>
    <property type="molecule type" value="Genomic_DNA"/>
</dbReference>
<organism evidence="2 3">
    <name type="scientific">Starkeya nomas</name>
    <dbReference type="NCBI Taxonomy" id="2666134"/>
    <lineage>
        <taxon>Bacteria</taxon>
        <taxon>Pseudomonadati</taxon>
        <taxon>Pseudomonadota</taxon>
        <taxon>Alphaproteobacteria</taxon>
        <taxon>Hyphomicrobiales</taxon>
        <taxon>Xanthobacteraceae</taxon>
        <taxon>Starkeya</taxon>
    </lineage>
</organism>
<gene>
    <name evidence="2" type="ORF">STARVERO_01996</name>
</gene>
<dbReference type="RefSeq" id="WP_159598737.1">
    <property type="nucleotide sequence ID" value="NZ_CACSAS010000001.1"/>
</dbReference>